<dbReference type="SUPFAM" id="SSF56672">
    <property type="entry name" value="DNA/RNA polymerases"/>
    <property type="match status" value="1"/>
</dbReference>
<organism evidence="1 2">
    <name type="scientific">Trichonephila inaurata madagascariensis</name>
    <dbReference type="NCBI Taxonomy" id="2747483"/>
    <lineage>
        <taxon>Eukaryota</taxon>
        <taxon>Metazoa</taxon>
        <taxon>Ecdysozoa</taxon>
        <taxon>Arthropoda</taxon>
        <taxon>Chelicerata</taxon>
        <taxon>Arachnida</taxon>
        <taxon>Araneae</taxon>
        <taxon>Araneomorphae</taxon>
        <taxon>Entelegynae</taxon>
        <taxon>Araneoidea</taxon>
        <taxon>Nephilidae</taxon>
        <taxon>Trichonephila</taxon>
        <taxon>Trichonephila inaurata</taxon>
    </lineage>
</organism>
<dbReference type="AlphaFoldDB" id="A0A8X6XPL7"/>
<comment type="caution">
    <text evidence="1">The sequence shown here is derived from an EMBL/GenBank/DDBJ whole genome shotgun (WGS) entry which is preliminary data.</text>
</comment>
<proteinExistence type="predicted"/>
<dbReference type="GO" id="GO:0003964">
    <property type="term" value="F:RNA-directed DNA polymerase activity"/>
    <property type="evidence" value="ECO:0007669"/>
    <property type="project" value="UniProtKB-KW"/>
</dbReference>
<evidence type="ECO:0000313" key="1">
    <source>
        <dbReference type="EMBL" id="GFY56938.1"/>
    </source>
</evidence>
<keyword evidence="2" id="KW-1185">Reference proteome</keyword>
<reference evidence="1" key="1">
    <citation type="submission" date="2020-08" db="EMBL/GenBank/DDBJ databases">
        <title>Multicomponent nature underlies the extraordinary mechanical properties of spider dragline silk.</title>
        <authorList>
            <person name="Kono N."/>
            <person name="Nakamura H."/>
            <person name="Mori M."/>
            <person name="Yoshida Y."/>
            <person name="Ohtoshi R."/>
            <person name="Malay A.D."/>
            <person name="Moran D.A.P."/>
            <person name="Tomita M."/>
            <person name="Numata K."/>
            <person name="Arakawa K."/>
        </authorList>
    </citation>
    <scope>NUCLEOTIDE SEQUENCE</scope>
</reference>
<dbReference type="PANTHER" id="PTHR37984">
    <property type="entry name" value="PROTEIN CBG26694"/>
    <property type="match status" value="1"/>
</dbReference>
<name>A0A8X6XPL7_9ARAC</name>
<dbReference type="InterPro" id="IPR050951">
    <property type="entry name" value="Retrovirus_Pol_polyprotein"/>
</dbReference>
<keyword evidence="1" id="KW-0695">RNA-directed DNA polymerase</keyword>
<dbReference type="OrthoDB" id="7698356at2759"/>
<keyword evidence="1" id="KW-0808">Transferase</keyword>
<dbReference type="PANTHER" id="PTHR37984:SF8">
    <property type="entry name" value="CCHC-TYPE DOMAIN-CONTAINING PROTEIN"/>
    <property type="match status" value="1"/>
</dbReference>
<dbReference type="Gene3D" id="3.30.70.270">
    <property type="match status" value="1"/>
</dbReference>
<gene>
    <name evidence="1" type="primary">X975_12067</name>
    <name evidence="1" type="ORF">TNIN_253201</name>
</gene>
<dbReference type="Proteomes" id="UP000886998">
    <property type="component" value="Unassembled WGS sequence"/>
</dbReference>
<protein>
    <submittedName>
        <fullName evidence="1">Reverse transcriptase domain-containing protein</fullName>
    </submittedName>
</protein>
<dbReference type="InterPro" id="IPR043502">
    <property type="entry name" value="DNA/RNA_pol_sf"/>
</dbReference>
<keyword evidence="1" id="KW-0548">Nucleotidyltransferase</keyword>
<dbReference type="InterPro" id="IPR043128">
    <property type="entry name" value="Rev_trsase/Diguanyl_cyclase"/>
</dbReference>
<evidence type="ECO:0000313" key="2">
    <source>
        <dbReference type="Proteomes" id="UP000886998"/>
    </source>
</evidence>
<sequence length="256" mass="29413">MNEKLTVNALKNFKNYRKQSINNQKNEFNCKQCGKKHEKKKCPAFGTKCRNCDGRNHWAKMCRTQSKRKNMAARRVNAMEENSENSETIYIGELKSVNELDAKETNCVCDNRVPILGFEACRELGLIQRLNMIYNSPIKTPELFLKEFTDVFTGTGSLKRIVKIKLKETSVTHVAAPRKVPLAIHNKVKEELSNMVDAGHALSDERIKPDSKKIRAIEEFETPNCKDLQRFLGMVTYLAKFTPHLSNLTHNLRQLL</sequence>
<accession>A0A8X6XPL7</accession>
<dbReference type="EMBL" id="BMAV01011217">
    <property type="protein sequence ID" value="GFY56938.1"/>
    <property type="molecule type" value="Genomic_DNA"/>
</dbReference>